<dbReference type="GeneID" id="28741940"/>
<reference evidence="5 6" key="1">
    <citation type="submission" date="2015-06" db="EMBL/GenBank/DDBJ databases">
        <title>Draft genome of the ant-associated black yeast Phialophora attae CBS 131958.</title>
        <authorList>
            <person name="Moreno L.F."/>
            <person name="Stielow B.J."/>
            <person name="de Hoog S."/>
            <person name="Vicente V.A."/>
            <person name="Weiss V.A."/>
            <person name="de Vries M."/>
            <person name="Cruz L.M."/>
            <person name="Souza E.M."/>
        </authorList>
    </citation>
    <scope>NUCLEOTIDE SEQUENCE [LARGE SCALE GENOMIC DNA]</scope>
    <source>
        <strain evidence="5 6">CBS 131958</strain>
    </source>
</reference>
<dbReference type="STRING" id="1664694.A0A0N1HTT6"/>
<feature type="domain" description="Nas2 N-terminal" evidence="4">
    <location>
        <begin position="39"/>
        <end position="117"/>
    </location>
</feature>
<evidence type="ECO:0000256" key="3">
    <source>
        <dbReference type="SAM" id="MobiDB-lite"/>
    </source>
</evidence>
<keyword evidence="6" id="KW-1185">Reference proteome</keyword>
<dbReference type="EMBL" id="LFJN01000007">
    <property type="protein sequence ID" value="KPI42572.1"/>
    <property type="molecule type" value="Genomic_DNA"/>
</dbReference>
<gene>
    <name evidence="5" type="ORF">AB675_9519</name>
</gene>
<dbReference type="Gene3D" id="2.30.42.10">
    <property type="match status" value="1"/>
</dbReference>
<dbReference type="Pfam" id="PF18265">
    <property type="entry name" value="Nas2_N"/>
    <property type="match status" value="1"/>
</dbReference>
<accession>A0A0N1HTT6</accession>
<protein>
    <recommendedName>
        <fullName evidence="2">Probable 26S proteasome regulatory subunit p27</fullName>
    </recommendedName>
</protein>
<dbReference type="FunFam" id="2.30.42.10:FF:000107">
    <property type="entry name" value="26S proteasome non-ATPase regulatory subunit 9"/>
    <property type="match status" value="1"/>
</dbReference>
<organism evidence="5 6">
    <name type="scientific">Cyphellophora attinorum</name>
    <dbReference type="NCBI Taxonomy" id="1664694"/>
    <lineage>
        <taxon>Eukaryota</taxon>
        <taxon>Fungi</taxon>
        <taxon>Dikarya</taxon>
        <taxon>Ascomycota</taxon>
        <taxon>Pezizomycotina</taxon>
        <taxon>Eurotiomycetes</taxon>
        <taxon>Chaetothyriomycetidae</taxon>
        <taxon>Chaetothyriales</taxon>
        <taxon>Cyphellophoraceae</taxon>
        <taxon>Cyphellophora</taxon>
    </lineage>
</organism>
<dbReference type="InterPro" id="IPR036034">
    <property type="entry name" value="PDZ_sf"/>
</dbReference>
<comment type="caution">
    <text evidence="5">The sequence shown here is derived from an EMBL/GenBank/DDBJ whole genome shotgun (WGS) entry which is preliminary data.</text>
</comment>
<dbReference type="OrthoDB" id="48625at2759"/>
<dbReference type="SUPFAM" id="SSF50156">
    <property type="entry name" value="PDZ domain-like"/>
    <property type="match status" value="1"/>
</dbReference>
<dbReference type="GO" id="GO:0005737">
    <property type="term" value="C:cytoplasm"/>
    <property type="evidence" value="ECO:0007669"/>
    <property type="project" value="TreeGrafter"/>
</dbReference>
<evidence type="ECO:0000313" key="6">
    <source>
        <dbReference type="Proteomes" id="UP000038010"/>
    </source>
</evidence>
<dbReference type="AlphaFoldDB" id="A0A0N1HTT6"/>
<name>A0A0N1HTT6_9EURO</name>
<feature type="compositionally biased region" description="Polar residues" evidence="3">
    <location>
        <begin position="7"/>
        <end position="23"/>
    </location>
</feature>
<dbReference type="Gene3D" id="6.10.140.1710">
    <property type="match status" value="1"/>
</dbReference>
<sequence>MGRPMNLNMQSDDNLSSIHVPSGPTSTSYNAASLDNLSLHQLITRKDNLEAELKALGSVLDSHGVNMQTPLIDADGFPRADIDVPQIRVTRARIIEMRNDWKALMSRIEKGLHEHHAELQKGGVNGTTASAEEEAAPATNTQLPVRTQDTPASEVPDVPFAKVRSVEPGSPANEAGLKPGDKIRRFGRAIWSNHEGLRVVGEVVQGSTGRPIPVRVVREVLGGAGELDMELRLTPRQGWGGRGSLGCHIVPI</sequence>
<proteinExistence type="predicted"/>
<dbReference type="RefSeq" id="XP_018002535.1">
    <property type="nucleotide sequence ID" value="XM_018150060.1"/>
</dbReference>
<keyword evidence="1" id="KW-0143">Chaperone</keyword>
<feature type="region of interest" description="Disordered" evidence="3">
    <location>
        <begin position="1"/>
        <end position="23"/>
    </location>
</feature>
<evidence type="ECO:0000313" key="5">
    <source>
        <dbReference type="EMBL" id="KPI42572.1"/>
    </source>
</evidence>
<dbReference type="GO" id="GO:0000502">
    <property type="term" value="C:proteasome complex"/>
    <property type="evidence" value="ECO:0007669"/>
    <property type="project" value="UniProtKB-KW"/>
</dbReference>
<dbReference type="InterPro" id="IPR035269">
    <property type="entry name" value="PSMD9"/>
</dbReference>
<dbReference type="Proteomes" id="UP000038010">
    <property type="component" value="Unassembled WGS sequence"/>
</dbReference>
<evidence type="ECO:0000256" key="2">
    <source>
        <dbReference type="ARBA" id="ARBA00068021"/>
    </source>
</evidence>
<evidence type="ECO:0000256" key="1">
    <source>
        <dbReference type="ARBA" id="ARBA00023186"/>
    </source>
</evidence>
<dbReference type="PANTHER" id="PTHR12651">
    <property type="entry name" value="26S PROTEASOME NON-ATPASE REGULATORY SUBUNIT 9"/>
    <property type="match status" value="1"/>
</dbReference>
<dbReference type="InterPro" id="IPR040815">
    <property type="entry name" value="Nas2_N"/>
</dbReference>
<dbReference type="VEuPathDB" id="FungiDB:AB675_9519"/>
<evidence type="ECO:0000259" key="4">
    <source>
        <dbReference type="Pfam" id="PF18265"/>
    </source>
</evidence>
<dbReference type="GO" id="GO:0005634">
    <property type="term" value="C:nucleus"/>
    <property type="evidence" value="ECO:0007669"/>
    <property type="project" value="TreeGrafter"/>
</dbReference>
<dbReference type="GO" id="GO:0070682">
    <property type="term" value="P:proteasome regulatory particle assembly"/>
    <property type="evidence" value="ECO:0007669"/>
    <property type="project" value="InterPro"/>
</dbReference>
<dbReference type="PANTHER" id="PTHR12651:SF1">
    <property type="entry name" value="26S PROTEASOME NON-ATPASE REGULATORY SUBUNIT 9"/>
    <property type="match status" value="1"/>
</dbReference>
<keyword evidence="5" id="KW-0647">Proteasome</keyword>